<dbReference type="AlphaFoldDB" id="A0A9N9HM08"/>
<proteinExistence type="predicted"/>
<protein>
    <submittedName>
        <fullName evidence="1">12926_t:CDS:1</fullName>
    </submittedName>
</protein>
<organism evidence="1 2">
    <name type="scientific">Dentiscutata erythropus</name>
    <dbReference type="NCBI Taxonomy" id="1348616"/>
    <lineage>
        <taxon>Eukaryota</taxon>
        <taxon>Fungi</taxon>
        <taxon>Fungi incertae sedis</taxon>
        <taxon>Mucoromycota</taxon>
        <taxon>Glomeromycotina</taxon>
        <taxon>Glomeromycetes</taxon>
        <taxon>Diversisporales</taxon>
        <taxon>Gigasporaceae</taxon>
        <taxon>Dentiscutata</taxon>
    </lineage>
</organism>
<name>A0A9N9HM08_9GLOM</name>
<accession>A0A9N9HM08</accession>
<dbReference type="Proteomes" id="UP000789405">
    <property type="component" value="Unassembled WGS sequence"/>
</dbReference>
<dbReference type="EMBL" id="CAJVPY010008003">
    <property type="protein sequence ID" value="CAG8690128.1"/>
    <property type="molecule type" value="Genomic_DNA"/>
</dbReference>
<evidence type="ECO:0000313" key="1">
    <source>
        <dbReference type="EMBL" id="CAG8690128.1"/>
    </source>
</evidence>
<sequence length="41" mass="4716">EMSQENDKNFNPMNKLQAAWYFELPLLSIDGLKGLKAKYIG</sequence>
<keyword evidence="2" id="KW-1185">Reference proteome</keyword>
<reference evidence="1" key="1">
    <citation type="submission" date="2021-06" db="EMBL/GenBank/DDBJ databases">
        <authorList>
            <person name="Kallberg Y."/>
            <person name="Tangrot J."/>
            <person name="Rosling A."/>
        </authorList>
    </citation>
    <scope>NUCLEOTIDE SEQUENCE</scope>
    <source>
        <strain evidence="1">MA453B</strain>
    </source>
</reference>
<gene>
    <name evidence="1" type="ORF">DERYTH_LOCUS12318</name>
</gene>
<evidence type="ECO:0000313" key="2">
    <source>
        <dbReference type="Proteomes" id="UP000789405"/>
    </source>
</evidence>
<comment type="caution">
    <text evidence="1">The sequence shown here is derived from an EMBL/GenBank/DDBJ whole genome shotgun (WGS) entry which is preliminary data.</text>
</comment>
<feature type="non-terminal residue" evidence="1">
    <location>
        <position position="1"/>
    </location>
</feature>